<gene>
    <name evidence="2" type="ORF">SAMN04487960_10316</name>
</gene>
<organism evidence="2 3">
    <name type="scientific">Marinobacter mobilis</name>
    <dbReference type="NCBI Taxonomy" id="488533"/>
    <lineage>
        <taxon>Bacteria</taxon>
        <taxon>Pseudomonadati</taxon>
        <taxon>Pseudomonadota</taxon>
        <taxon>Gammaproteobacteria</taxon>
        <taxon>Pseudomonadales</taxon>
        <taxon>Marinobacteraceae</taxon>
        <taxon>Marinobacter</taxon>
    </lineage>
</organism>
<evidence type="ECO:0000259" key="1">
    <source>
        <dbReference type="Pfam" id="PF13478"/>
    </source>
</evidence>
<protein>
    <submittedName>
        <fullName evidence="2">Xanthine dehydrogenase accessory factor</fullName>
    </submittedName>
</protein>
<dbReference type="PANTHER" id="PTHR30388">
    <property type="entry name" value="ALDEHYDE OXIDOREDUCTASE MOLYBDENUM COFACTOR ASSEMBLY PROTEIN"/>
    <property type="match status" value="1"/>
</dbReference>
<evidence type="ECO:0000313" key="3">
    <source>
        <dbReference type="Proteomes" id="UP000199675"/>
    </source>
</evidence>
<dbReference type="EMBL" id="FNNE01000003">
    <property type="protein sequence ID" value="SDW51711.1"/>
    <property type="molecule type" value="Genomic_DNA"/>
</dbReference>
<dbReference type="AlphaFoldDB" id="A0A1H2U6F6"/>
<name>A0A1H2U6F6_9GAMM</name>
<dbReference type="Gene3D" id="3.40.50.720">
    <property type="entry name" value="NAD(P)-binding Rossmann-like Domain"/>
    <property type="match status" value="1"/>
</dbReference>
<proteinExistence type="predicted"/>
<reference evidence="2 3" key="1">
    <citation type="submission" date="2016-10" db="EMBL/GenBank/DDBJ databases">
        <authorList>
            <person name="de Groot N.N."/>
        </authorList>
    </citation>
    <scope>NUCLEOTIDE SEQUENCE [LARGE SCALE GENOMIC DNA]</scope>
    <source>
        <strain evidence="2 3">CGMCC 1.7059</strain>
    </source>
</reference>
<dbReference type="Pfam" id="PF13478">
    <property type="entry name" value="XdhC_C"/>
    <property type="match status" value="1"/>
</dbReference>
<accession>A0A1H2U6F6</accession>
<dbReference type="PANTHER" id="PTHR30388:SF4">
    <property type="entry name" value="MOLYBDENUM COFACTOR INSERTION CHAPERONE PAOD"/>
    <property type="match status" value="1"/>
</dbReference>
<dbReference type="Proteomes" id="UP000199675">
    <property type="component" value="Unassembled WGS sequence"/>
</dbReference>
<dbReference type="InterPro" id="IPR052698">
    <property type="entry name" value="MoCofactor_Util/Proc"/>
</dbReference>
<sequence>MSGGCLEEHLLSQCVQNRPESPQLLDYGVTDTDRGTFQLPCGGRIQLYVEPLFPDKSRAHIEALLAALDARQPVARRIDMASANAELVVGERCQAPARLVVSEGVLEHCLTPACRLLLVGAGEVARYVAAFAEAAGFDVSLCEPREAFSAGWTGERPLISALPDDLVVQQFSDRWSGVLALAHDPRVDDMALLAALRSEAFYVGAMGSVKTSSARRERLASLGLTDSELDRLHAPIGVNIPSKTPAEIAIAIVADLIKARWDMLASLPDL</sequence>
<dbReference type="InterPro" id="IPR027051">
    <property type="entry name" value="XdhC_Rossmann_dom"/>
</dbReference>
<dbReference type="STRING" id="488533.SAMN04487960_10316"/>
<feature type="domain" description="XdhC Rossmann" evidence="1">
    <location>
        <begin position="116"/>
        <end position="256"/>
    </location>
</feature>
<evidence type="ECO:0000313" key="2">
    <source>
        <dbReference type="EMBL" id="SDW51711.1"/>
    </source>
</evidence>
<keyword evidence="3" id="KW-1185">Reference proteome</keyword>